<comment type="caution">
    <text evidence="2">The sequence shown here is derived from an EMBL/GenBank/DDBJ whole genome shotgun (WGS) entry which is preliminary data.</text>
</comment>
<dbReference type="CDD" id="cd02440">
    <property type="entry name" value="AdoMet_MTases"/>
    <property type="match status" value="1"/>
</dbReference>
<name>A0A841EEG3_9ACTN</name>
<dbReference type="AlphaFoldDB" id="A0A841EEG3"/>
<feature type="domain" description="Methyltransferase" evidence="1">
    <location>
        <begin position="53"/>
        <end position="150"/>
    </location>
</feature>
<proteinExistence type="predicted"/>
<keyword evidence="2" id="KW-0808">Transferase</keyword>
<dbReference type="SUPFAM" id="SSF53335">
    <property type="entry name" value="S-adenosyl-L-methionine-dependent methyltransferases"/>
    <property type="match status" value="1"/>
</dbReference>
<keyword evidence="2" id="KW-0489">Methyltransferase</keyword>
<evidence type="ECO:0000313" key="3">
    <source>
        <dbReference type="Proteomes" id="UP000578077"/>
    </source>
</evidence>
<dbReference type="Gene3D" id="3.40.50.150">
    <property type="entry name" value="Vaccinia Virus protein VP39"/>
    <property type="match status" value="1"/>
</dbReference>
<organism evidence="2 3">
    <name type="scientific">Streptomonospora salina</name>
    <dbReference type="NCBI Taxonomy" id="104205"/>
    <lineage>
        <taxon>Bacteria</taxon>
        <taxon>Bacillati</taxon>
        <taxon>Actinomycetota</taxon>
        <taxon>Actinomycetes</taxon>
        <taxon>Streptosporangiales</taxon>
        <taxon>Nocardiopsidaceae</taxon>
        <taxon>Streptomonospora</taxon>
    </lineage>
</organism>
<sequence length="255" mass="28036">MPVDERLAAEWLRRWDVQQERYLADREERFTVIGDVVEHAVEHTAAGRDRPCVVDLGCGPGSLAVRLAERLPEARVVGVDSDPLLLALGAATAPERVRLVDAWVGRDGWLDALGLGGGVDAAVSTTALHWLPEEQLARTYRDMAAVMRSGAVLVDGDHLEQERPRLAATAQAVRDRRLERSGVLGNEDWRSWWDAAAGVPEFADLLAERERRGATGGWGNGFTLTRHTELLHAAGFSEVGTVWQYGDNYVLVAVR</sequence>
<accession>A0A841EEG3</accession>
<protein>
    <submittedName>
        <fullName evidence="2">Trans-aconitate methyltransferase</fullName>
    </submittedName>
</protein>
<evidence type="ECO:0000259" key="1">
    <source>
        <dbReference type="Pfam" id="PF13649"/>
    </source>
</evidence>
<dbReference type="InterPro" id="IPR029063">
    <property type="entry name" value="SAM-dependent_MTases_sf"/>
</dbReference>
<dbReference type="RefSeq" id="WP_184638385.1">
    <property type="nucleotide sequence ID" value="NZ_BAABKT010000038.1"/>
</dbReference>
<reference evidence="2 3" key="1">
    <citation type="submission" date="2020-08" db="EMBL/GenBank/DDBJ databases">
        <title>Sequencing the genomes of 1000 actinobacteria strains.</title>
        <authorList>
            <person name="Klenk H.-P."/>
        </authorList>
    </citation>
    <scope>NUCLEOTIDE SEQUENCE [LARGE SCALE GENOMIC DNA]</scope>
    <source>
        <strain evidence="2 3">DSM 44593</strain>
    </source>
</reference>
<evidence type="ECO:0000313" key="2">
    <source>
        <dbReference type="EMBL" id="MBB6000754.1"/>
    </source>
</evidence>
<dbReference type="InterPro" id="IPR041698">
    <property type="entry name" value="Methyltransf_25"/>
</dbReference>
<gene>
    <name evidence="2" type="ORF">HNR25_004505</name>
</gene>
<dbReference type="Proteomes" id="UP000578077">
    <property type="component" value="Unassembled WGS sequence"/>
</dbReference>
<keyword evidence="3" id="KW-1185">Reference proteome</keyword>
<dbReference type="GO" id="GO:0032259">
    <property type="term" value="P:methylation"/>
    <property type="evidence" value="ECO:0007669"/>
    <property type="project" value="UniProtKB-KW"/>
</dbReference>
<dbReference type="EMBL" id="JACHLY010000001">
    <property type="protein sequence ID" value="MBB6000754.1"/>
    <property type="molecule type" value="Genomic_DNA"/>
</dbReference>
<dbReference type="Pfam" id="PF13649">
    <property type="entry name" value="Methyltransf_25"/>
    <property type="match status" value="1"/>
</dbReference>
<dbReference type="GO" id="GO:0008168">
    <property type="term" value="F:methyltransferase activity"/>
    <property type="evidence" value="ECO:0007669"/>
    <property type="project" value="UniProtKB-KW"/>
</dbReference>